<dbReference type="PANTHER" id="PTHR42738">
    <property type="entry name" value="HYDROXYMETHYLGLUTARYL-COA LYASE"/>
    <property type="match status" value="1"/>
</dbReference>
<keyword evidence="6" id="KW-1185">Reference proteome</keyword>
<dbReference type="InterPro" id="IPR043594">
    <property type="entry name" value="HMGL"/>
</dbReference>
<evidence type="ECO:0000313" key="6">
    <source>
        <dbReference type="Proteomes" id="UP000294980"/>
    </source>
</evidence>
<reference evidence="5 6" key="1">
    <citation type="submission" date="2019-03" db="EMBL/GenBank/DDBJ databases">
        <title>Genomic Encyclopedia of Type Strains, Phase IV (KMG-IV): sequencing the most valuable type-strain genomes for metagenomic binning, comparative biology and taxonomic classification.</title>
        <authorList>
            <person name="Goeker M."/>
        </authorList>
    </citation>
    <scope>NUCLEOTIDE SEQUENCE [LARGE SCALE GENOMIC DNA]</scope>
    <source>
        <strain evidence="5 6">DSM 23344</strain>
    </source>
</reference>
<dbReference type="Proteomes" id="UP000294980">
    <property type="component" value="Unassembled WGS sequence"/>
</dbReference>
<dbReference type="GO" id="GO:0004419">
    <property type="term" value="F:hydroxymethylglutaryl-CoA lyase activity"/>
    <property type="evidence" value="ECO:0007669"/>
    <property type="project" value="TreeGrafter"/>
</dbReference>
<accession>A0A4R2KT23</accession>
<dbReference type="InterPro" id="IPR000891">
    <property type="entry name" value="PYR_CT"/>
</dbReference>
<dbReference type="RefSeq" id="WP_117315937.1">
    <property type="nucleotide sequence ID" value="NZ_QQSW01000005.1"/>
</dbReference>
<dbReference type="GO" id="GO:0046951">
    <property type="term" value="P:ketone body biosynthetic process"/>
    <property type="evidence" value="ECO:0007669"/>
    <property type="project" value="TreeGrafter"/>
</dbReference>
<keyword evidence="3 5" id="KW-0456">Lyase</keyword>
<comment type="caution">
    <text evidence="5">The sequence shown here is derived from an EMBL/GenBank/DDBJ whole genome shotgun (WGS) entry which is preliminary data.</text>
</comment>
<evidence type="ECO:0000259" key="4">
    <source>
        <dbReference type="PROSITE" id="PS50991"/>
    </source>
</evidence>
<dbReference type="AlphaFoldDB" id="A0A4R2KT23"/>
<proteinExistence type="inferred from homology"/>
<protein>
    <submittedName>
        <fullName evidence="5">Hydroxymethylglutaryl-CoA lyase</fullName>
    </submittedName>
</protein>
<comment type="similarity">
    <text evidence="1">Belongs to the HMG-CoA lyase family.</text>
</comment>
<dbReference type="CDD" id="cd07938">
    <property type="entry name" value="DRE_TIM_HMGL"/>
    <property type="match status" value="1"/>
</dbReference>
<evidence type="ECO:0000256" key="1">
    <source>
        <dbReference type="ARBA" id="ARBA00009405"/>
    </source>
</evidence>
<dbReference type="InterPro" id="IPR013785">
    <property type="entry name" value="Aldolase_TIM"/>
</dbReference>
<dbReference type="PROSITE" id="PS50991">
    <property type="entry name" value="PYR_CT"/>
    <property type="match status" value="1"/>
</dbReference>
<sequence>MTDDTIRINEVGLRDGLQSQSRHLTLDERLRLATSLMEAGLTSLEIGSFVSPRAVPQMAGTGELIAALKQPDGVHLSALIPNMKGYELARAAGIGTVAVVVSATETMNLKNINMSLEQTLEVARGIIARGKAEGVKVQAYLAVAFECPFEGPTPRETVLSQAAQLAEWGAHEIVIADTIGAANPAAVRGLMDALVVAHGSGRLACHFHDTRAMGLANVFAAIESGVRQFDSSVGGLGGCPFAPGAKGNVATEDVVMLCEQMGFATGVDMPALLRSVELVSELIGTAQGGRAHDWLSRNAA</sequence>
<dbReference type="Gene3D" id="3.20.20.70">
    <property type="entry name" value="Aldolase class I"/>
    <property type="match status" value="1"/>
</dbReference>
<feature type="domain" description="Pyruvate carboxyltransferase" evidence="4">
    <location>
        <begin position="6"/>
        <end position="273"/>
    </location>
</feature>
<evidence type="ECO:0000313" key="5">
    <source>
        <dbReference type="EMBL" id="TCO75907.1"/>
    </source>
</evidence>
<evidence type="ECO:0000256" key="3">
    <source>
        <dbReference type="ARBA" id="ARBA00023239"/>
    </source>
</evidence>
<organism evidence="5 6">
    <name type="scientific">Chromatocurvus halotolerans</name>
    <dbReference type="NCBI Taxonomy" id="1132028"/>
    <lineage>
        <taxon>Bacteria</taxon>
        <taxon>Pseudomonadati</taxon>
        <taxon>Pseudomonadota</taxon>
        <taxon>Gammaproteobacteria</taxon>
        <taxon>Cellvibrionales</taxon>
        <taxon>Halieaceae</taxon>
        <taxon>Chromatocurvus</taxon>
    </lineage>
</organism>
<dbReference type="EMBL" id="SLWX01000006">
    <property type="protein sequence ID" value="TCO75907.1"/>
    <property type="molecule type" value="Genomic_DNA"/>
</dbReference>
<name>A0A4R2KT23_9GAMM</name>
<gene>
    <name evidence="5" type="ORF">EV688_10698</name>
</gene>
<dbReference type="FunFam" id="3.20.20.70:FF:000071">
    <property type="entry name" value="Hydroxymethylglutaryl-CoA lyase"/>
    <property type="match status" value="1"/>
</dbReference>
<dbReference type="SUPFAM" id="SSF51569">
    <property type="entry name" value="Aldolase"/>
    <property type="match status" value="1"/>
</dbReference>
<dbReference type="GO" id="GO:0046872">
    <property type="term" value="F:metal ion binding"/>
    <property type="evidence" value="ECO:0007669"/>
    <property type="project" value="UniProtKB-KW"/>
</dbReference>
<dbReference type="PANTHER" id="PTHR42738:SF7">
    <property type="entry name" value="HYDROXYMETHYLGLUTARYL-COA LYASE"/>
    <property type="match status" value="1"/>
</dbReference>
<keyword evidence="2" id="KW-0479">Metal-binding</keyword>
<dbReference type="NCBIfam" id="NF004283">
    <property type="entry name" value="PRK05692.1"/>
    <property type="match status" value="1"/>
</dbReference>
<dbReference type="Pfam" id="PF00682">
    <property type="entry name" value="HMGL-like"/>
    <property type="match status" value="1"/>
</dbReference>
<dbReference type="GO" id="GO:0006552">
    <property type="term" value="P:L-leucine catabolic process"/>
    <property type="evidence" value="ECO:0007669"/>
    <property type="project" value="TreeGrafter"/>
</dbReference>
<dbReference type="OrthoDB" id="9784013at2"/>
<evidence type="ECO:0000256" key="2">
    <source>
        <dbReference type="ARBA" id="ARBA00022723"/>
    </source>
</evidence>